<dbReference type="Pfam" id="PF13462">
    <property type="entry name" value="Thioredoxin_4"/>
    <property type="match status" value="1"/>
</dbReference>
<evidence type="ECO:0000313" key="5">
    <source>
        <dbReference type="Proteomes" id="UP000006512"/>
    </source>
</evidence>
<dbReference type="Proteomes" id="UP000006512">
    <property type="component" value="Unassembled WGS sequence"/>
</dbReference>
<dbReference type="RefSeq" id="WP_006273970.1">
    <property type="nucleotide sequence ID" value="NZ_GL883079.1"/>
</dbReference>
<name>F4QRP5_9CAUL</name>
<dbReference type="STRING" id="715226.ABI_31860"/>
<feature type="chain" id="PRO_5003314381" evidence="2">
    <location>
        <begin position="26"/>
        <end position="213"/>
    </location>
</feature>
<reference evidence="5" key="1">
    <citation type="submission" date="2011-03" db="EMBL/GenBank/DDBJ databases">
        <title>Draft genome sequence of Brevundimonas diminuta.</title>
        <authorList>
            <person name="Brown P.J.B."/>
            <person name="Buechlein A."/>
            <person name="Hemmerich C."/>
            <person name="Brun Y.V."/>
        </authorList>
    </citation>
    <scope>NUCLEOTIDE SEQUENCE [LARGE SCALE GENOMIC DNA]</scope>
    <source>
        <strain evidence="5">C19</strain>
    </source>
</reference>
<dbReference type="AlphaFoldDB" id="F4QRP5"/>
<keyword evidence="2" id="KW-0732">Signal</keyword>
<evidence type="ECO:0000313" key="4">
    <source>
        <dbReference type="EMBL" id="EGF90171.1"/>
    </source>
</evidence>
<dbReference type="PANTHER" id="PTHR13887">
    <property type="entry name" value="GLUTATHIONE S-TRANSFERASE KAPPA"/>
    <property type="match status" value="1"/>
</dbReference>
<comment type="similarity">
    <text evidence="1">Belongs to the thioredoxin family. DsbA subfamily.</text>
</comment>
<dbReference type="InterPro" id="IPR036249">
    <property type="entry name" value="Thioredoxin-like_sf"/>
</dbReference>
<evidence type="ECO:0000259" key="3">
    <source>
        <dbReference type="Pfam" id="PF13462"/>
    </source>
</evidence>
<gene>
    <name evidence="4" type="ORF">ABI_31860</name>
</gene>
<dbReference type="SUPFAM" id="SSF52833">
    <property type="entry name" value="Thioredoxin-like"/>
    <property type="match status" value="1"/>
</dbReference>
<keyword evidence="5" id="KW-1185">Reference proteome</keyword>
<sequence>MHLLSHLTRRVVTAAFLAGAALVLASCGESKSGAVTADDMSKGGENAKITLIEYASVTCVHCAAFNKEVLPQLEEKYIKTGKIKYVYREFLTPPNDVSAAGTLLARCAGKDKYFAVIDQVMRSRDAMFADGTAANARPVLLNIAKNAGLSEEQFNACITDKKALEGLQARVEKYGRENNISTTPTFFINGKKFERKTGDFAEFEKAFADLGVK</sequence>
<dbReference type="eggNOG" id="COG1651">
    <property type="taxonomic scope" value="Bacteria"/>
</dbReference>
<dbReference type="OrthoDB" id="8478320at2"/>
<feature type="domain" description="Thioredoxin-like fold" evidence="3">
    <location>
        <begin position="38"/>
        <end position="196"/>
    </location>
</feature>
<feature type="signal peptide" evidence="2">
    <location>
        <begin position="1"/>
        <end position="25"/>
    </location>
</feature>
<protein>
    <submittedName>
        <fullName evidence="4">DSBA oxidoreductase</fullName>
    </submittedName>
</protein>
<evidence type="ECO:0000256" key="2">
    <source>
        <dbReference type="SAM" id="SignalP"/>
    </source>
</evidence>
<accession>F4QRP5</accession>
<evidence type="ECO:0000256" key="1">
    <source>
        <dbReference type="ARBA" id="ARBA00005791"/>
    </source>
</evidence>
<dbReference type="InterPro" id="IPR012336">
    <property type="entry name" value="Thioredoxin-like_fold"/>
</dbReference>
<dbReference type="Gene3D" id="3.40.30.10">
    <property type="entry name" value="Glutaredoxin"/>
    <property type="match status" value="1"/>
</dbReference>
<dbReference type="HOGENOM" id="CLU_000288_47_5_5"/>
<dbReference type="PANTHER" id="PTHR13887:SF56">
    <property type="entry name" value="THIOREDOXIN-LIKE REDUCTASE RV2466C"/>
    <property type="match status" value="1"/>
</dbReference>
<proteinExistence type="inferred from homology"/>
<organism evidence="4 5">
    <name type="scientific">Asticcacaulis biprosthecium C19</name>
    <dbReference type="NCBI Taxonomy" id="715226"/>
    <lineage>
        <taxon>Bacteria</taxon>
        <taxon>Pseudomonadati</taxon>
        <taxon>Pseudomonadota</taxon>
        <taxon>Alphaproteobacteria</taxon>
        <taxon>Caulobacterales</taxon>
        <taxon>Caulobacteraceae</taxon>
        <taxon>Asticcacaulis</taxon>
    </lineage>
</organism>
<dbReference type="EMBL" id="GL883079">
    <property type="protein sequence ID" value="EGF90171.1"/>
    <property type="molecule type" value="Genomic_DNA"/>
</dbReference>